<comment type="subcellular location">
    <subcellularLocation>
        <location evidence="1">Endomembrane system</location>
        <topology evidence="1">Multi-pass membrane protein</topology>
    </subcellularLocation>
</comment>
<evidence type="ECO:0000256" key="4">
    <source>
        <dbReference type="SAM" id="Phobius"/>
    </source>
</evidence>
<dbReference type="Gene3D" id="2.70.150.10">
    <property type="entry name" value="Calcium-transporting ATPase, cytoplasmic transduction domain A"/>
    <property type="match status" value="1"/>
</dbReference>
<dbReference type="InterPro" id="IPR059000">
    <property type="entry name" value="ATPase_P-type_domA"/>
</dbReference>
<name>A0A5J4X024_9EUKA</name>
<dbReference type="SUPFAM" id="SSF81653">
    <property type="entry name" value="Calcium ATPase, transduction domain A"/>
    <property type="match status" value="1"/>
</dbReference>
<dbReference type="GO" id="GO:0012505">
    <property type="term" value="C:endomembrane system"/>
    <property type="evidence" value="ECO:0007669"/>
    <property type="project" value="UniProtKB-SubCell"/>
</dbReference>
<dbReference type="Pfam" id="PF00122">
    <property type="entry name" value="E1-E2_ATPase"/>
    <property type="match status" value="1"/>
</dbReference>
<dbReference type="SMART" id="SM00831">
    <property type="entry name" value="Cation_ATPase_N"/>
    <property type="match status" value="1"/>
</dbReference>
<dbReference type="FunFam" id="2.70.150.10:FF:000029">
    <property type="entry name" value="Calcium-transporting ATPase"/>
    <property type="match status" value="1"/>
</dbReference>
<dbReference type="OrthoDB" id="3352408at2759"/>
<dbReference type="AlphaFoldDB" id="A0A5J4X024"/>
<gene>
    <name evidence="6" type="ORF">EZS28_004378</name>
</gene>
<keyword evidence="4" id="KW-1133">Transmembrane helix</keyword>
<dbReference type="GO" id="GO:0005388">
    <property type="term" value="F:P-type calcium transporter activity"/>
    <property type="evidence" value="ECO:0007669"/>
    <property type="project" value="TreeGrafter"/>
</dbReference>
<comment type="caution">
    <text evidence="6">The sequence shown here is derived from an EMBL/GenBank/DDBJ whole genome shotgun (WGS) entry which is preliminary data.</text>
</comment>
<reference evidence="6 7" key="1">
    <citation type="submission" date="2019-03" db="EMBL/GenBank/DDBJ databases">
        <title>Single cell metagenomics reveals metabolic interactions within the superorganism composed of flagellate Streblomastix strix and complex community of Bacteroidetes bacteria on its surface.</title>
        <authorList>
            <person name="Treitli S.C."/>
            <person name="Kolisko M."/>
            <person name="Husnik F."/>
            <person name="Keeling P."/>
            <person name="Hampl V."/>
        </authorList>
    </citation>
    <scope>NUCLEOTIDE SEQUENCE [LARGE SCALE GENOMIC DNA]</scope>
    <source>
        <strain evidence="6">ST1C</strain>
    </source>
</reference>
<dbReference type="Gene3D" id="1.20.1110.10">
    <property type="entry name" value="Calcium-transporting ATPase, transmembrane domain"/>
    <property type="match status" value="1"/>
</dbReference>
<accession>A0A5J4X024</accession>
<keyword evidence="4" id="KW-0812">Transmembrane</keyword>
<protein>
    <submittedName>
        <fullName evidence="6">Putative Calcium-transporting ATPase 4, plasma membrane-type</fullName>
    </submittedName>
</protein>
<evidence type="ECO:0000256" key="3">
    <source>
        <dbReference type="SAM" id="MobiDB-lite"/>
    </source>
</evidence>
<evidence type="ECO:0000259" key="5">
    <source>
        <dbReference type="SMART" id="SM00831"/>
    </source>
</evidence>
<feature type="domain" description="Cation-transporting P-type ATPase N-terminal" evidence="5">
    <location>
        <begin position="96"/>
        <end position="169"/>
    </location>
</feature>
<proteinExistence type="predicted"/>
<feature type="transmembrane region" description="Helical" evidence="4">
    <location>
        <begin position="183"/>
        <end position="201"/>
    </location>
</feature>
<feature type="compositionally biased region" description="Polar residues" evidence="3">
    <location>
        <begin position="33"/>
        <end position="42"/>
    </location>
</feature>
<keyword evidence="2" id="KW-0460">Magnesium</keyword>
<organism evidence="6 7">
    <name type="scientific">Streblomastix strix</name>
    <dbReference type="NCBI Taxonomy" id="222440"/>
    <lineage>
        <taxon>Eukaryota</taxon>
        <taxon>Metamonada</taxon>
        <taxon>Preaxostyla</taxon>
        <taxon>Oxymonadida</taxon>
        <taxon>Streblomastigidae</taxon>
        <taxon>Streblomastix</taxon>
    </lineage>
</organism>
<dbReference type="GO" id="GO:0005886">
    <property type="term" value="C:plasma membrane"/>
    <property type="evidence" value="ECO:0007669"/>
    <property type="project" value="TreeGrafter"/>
</dbReference>
<sequence length="419" mass="47078">MQDNIDSIKNFNISRLKKTVTNDRSKPLMHGRQSASSSSLTDPAQEDAKSQGINDKKKMFEAMFANRVTMKDNREWPSLEELQMFSDKRDIKNLQDFGGITGVLNKLKTSLEGIDTGKPFIEERLRRYGKNIMIKPQGKSFLRLWLESFKDTTLIILIILAIISLIISIAVEKGKNLSFLDGTAILITVLIVTLVSSINTWSQERQFEKLNERQKDRIIIVTRNGQPLQISIFDLLVGDIFSIQTGEILPADGLCIESNNIQCDESSMTGESDLIKKSPEKMPFMLCGCKVQTGFGKMVVIAVGMNTQFGIIKQIISKNIQERKLTQLQIKINEIAGQMGKIGSLIASIALLILVIFWLIEGINQIDNFRHIDFWIQLIDYIIITFTIVVVAVPEGLPVALVASLAVSMRQMLKDNNLV</sequence>
<dbReference type="SUPFAM" id="SSF81665">
    <property type="entry name" value="Calcium ATPase, transmembrane domain M"/>
    <property type="match status" value="1"/>
</dbReference>
<dbReference type="Proteomes" id="UP000324800">
    <property type="component" value="Unassembled WGS sequence"/>
</dbReference>
<dbReference type="EMBL" id="SNRW01000622">
    <property type="protein sequence ID" value="KAA6400096.1"/>
    <property type="molecule type" value="Genomic_DNA"/>
</dbReference>
<feature type="region of interest" description="Disordered" evidence="3">
    <location>
        <begin position="19"/>
        <end position="53"/>
    </location>
</feature>
<dbReference type="PANTHER" id="PTHR24093:SF369">
    <property type="entry name" value="CALCIUM-TRANSPORTING ATPASE"/>
    <property type="match status" value="1"/>
</dbReference>
<dbReference type="InterPro" id="IPR008250">
    <property type="entry name" value="ATPase_P-typ_transduc_dom_A_sf"/>
</dbReference>
<feature type="transmembrane region" description="Helical" evidence="4">
    <location>
        <begin position="381"/>
        <end position="407"/>
    </location>
</feature>
<feature type="transmembrane region" description="Helical" evidence="4">
    <location>
        <begin position="152"/>
        <end position="171"/>
    </location>
</feature>
<evidence type="ECO:0000313" key="7">
    <source>
        <dbReference type="Proteomes" id="UP000324800"/>
    </source>
</evidence>
<keyword evidence="4" id="KW-0472">Membrane</keyword>
<dbReference type="InterPro" id="IPR023298">
    <property type="entry name" value="ATPase_P-typ_TM_dom_sf"/>
</dbReference>
<feature type="transmembrane region" description="Helical" evidence="4">
    <location>
        <begin position="342"/>
        <end position="361"/>
    </location>
</feature>
<evidence type="ECO:0000256" key="1">
    <source>
        <dbReference type="ARBA" id="ARBA00004127"/>
    </source>
</evidence>
<evidence type="ECO:0000256" key="2">
    <source>
        <dbReference type="ARBA" id="ARBA00022842"/>
    </source>
</evidence>
<dbReference type="PANTHER" id="PTHR24093">
    <property type="entry name" value="CATION TRANSPORTING ATPASE"/>
    <property type="match status" value="1"/>
</dbReference>
<dbReference type="InterPro" id="IPR004014">
    <property type="entry name" value="ATPase_P-typ_cation-transptr_N"/>
</dbReference>
<evidence type="ECO:0000313" key="6">
    <source>
        <dbReference type="EMBL" id="KAA6400096.1"/>
    </source>
</evidence>
<dbReference type="Pfam" id="PF00690">
    <property type="entry name" value="Cation_ATPase_N"/>
    <property type="match status" value="1"/>
</dbReference>